<dbReference type="Proteomes" id="UP000481109">
    <property type="component" value="Unassembled WGS sequence"/>
</dbReference>
<organism evidence="2 3">
    <name type="scientific">Streptomyces mesophilus</name>
    <dbReference type="NCBI Taxonomy" id="1775132"/>
    <lineage>
        <taxon>Bacteria</taxon>
        <taxon>Bacillati</taxon>
        <taxon>Actinomycetota</taxon>
        <taxon>Actinomycetes</taxon>
        <taxon>Kitasatosporales</taxon>
        <taxon>Streptomycetaceae</taxon>
        <taxon>Streptomyces</taxon>
    </lineage>
</organism>
<reference evidence="2 3" key="1">
    <citation type="submission" date="2020-02" db="EMBL/GenBank/DDBJ databases">
        <title>Whole-genome analyses of novel actinobacteria.</title>
        <authorList>
            <person name="Sahin N."/>
            <person name="Tokatli A."/>
        </authorList>
    </citation>
    <scope>NUCLEOTIDE SEQUENCE [LARGE SCALE GENOMIC DNA]</scope>
    <source>
        <strain evidence="2 3">YC504</strain>
    </source>
</reference>
<evidence type="ECO:0000313" key="3">
    <source>
        <dbReference type="Proteomes" id="UP000481109"/>
    </source>
</evidence>
<keyword evidence="1" id="KW-0472">Membrane</keyword>
<keyword evidence="1" id="KW-1133">Transmembrane helix</keyword>
<keyword evidence="3" id="KW-1185">Reference proteome</keyword>
<dbReference type="EMBL" id="JAAKZW010000025">
    <property type="protein sequence ID" value="NGO75993.1"/>
    <property type="molecule type" value="Genomic_DNA"/>
</dbReference>
<comment type="caution">
    <text evidence="2">The sequence shown here is derived from an EMBL/GenBank/DDBJ whole genome shotgun (WGS) entry which is preliminary data.</text>
</comment>
<protein>
    <submittedName>
        <fullName evidence="2">Uncharacterized protein</fullName>
    </submittedName>
</protein>
<evidence type="ECO:0000256" key="1">
    <source>
        <dbReference type="SAM" id="Phobius"/>
    </source>
</evidence>
<dbReference type="RefSeq" id="WP_165331500.1">
    <property type="nucleotide sequence ID" value="NZ_JAAKZW010000025.1"/>
</dbReference>
<evidence type="ECO:0000313" key="2">
    <source>
        <dbReference type="EMBL" id="NGO75993.1"/>
    </source>
</evidence>
<feature type="transmembrane region" description="Helical" evidence="1">
    <location>
        <begin position="27"/>
        <end position="46"/>
    </location>
</feature>
<proteinExistence type="predicted"/>
<sequence>MSLTATAAQLATLAAEGGEHGGGHTSLSPYITGGGALLALLLLLWITTRFNRDR</sequence>
<dbReference type="AlphaFoldDB" id="A0A6G4XFI5"/>
<keyword evidence="1" id="KW-0812">Transmembrane</keyword>
<gene>
    <name evidence="2" type="ORF">G6045_09960</name>
</gene>
<accession>A0A6G4XFI5</accession>
<name>A0A6G4XFI5_9ACTN</name>